<evidence type="ECO:0000259" key="5">
    <source>
        <dbReference type="PROSITE" id="PS50984"/>
    </source>
</evidence>
<dbReference type="InterPro" id="IPR011760">
    <property type="entry name" value="PsdUridine_synth_TruD_insert"/>
</dbReference>
<comment type="function">
    <text evidence="4">Responsible for synthesis of pseudouridine from uracil-13 in transfer RNAs.</text>
</comment>
<proteinExistence type="inferred from homology"/>
<dbReference type="EC" id="5.4.99.27" evidence="4"/>
<keyword evidence="2 4" id="KW-0819">tRNA processing</keyword>
<keyword evidence="7" id="KW-1185">Reference proteome</keyword>
<feature type="domain" description="TRUD" evidence="5">
    <location>
        <begin position="150"/>
        <end position="296"/>
    </location>
</feature>
<dbReference type="InterPro" id="IPR050170">
    <property type="entry name" value="TruD_pseudoU_synthase"/>
</dbReference>
<accession>A0A0J8GXD0</accession>
<dbReference type="InterPro" id="IPR042214">
    <property type="entry name" value="TruD_catalytic"/>
</dbReference>
<protein>
    <recommendedName>
        <fullName evidence="4">tRNA pseudouridine synthase D</fullName>
        <ecNumber evidence="4">5.4.99.27</ecNumber>
    </recommendedName>
    <alternativeName>
        <fullName evidence="4">tRNA pseudouridine(13) synthase</fullName>
    </alternativeName>
    <alternativeName>
        <fullName evidence="4">tRNA pseudouridylate synthase D</fullName>
    </alternativeName>
    <alternativeName>
        <fullName evidence="4">tRNA-uridine isomerase D</fullName>
    </alternativeName>
</protein>
<dbReference type="OrthoDB" id="1550679at2"/>
<feature type="active site" description="Nucleophile" evidence="4">
    <location>
        <position position="76"/>
    </location>
</feature>
<comment type="caution">
    <text evidence="6">The sequence shown here is derived from an EMBL/GenBank/DDBJ whole genome shotgun (WGS) entry which is preliminary data.</text>
</comment>
<dbReference type="PROSITE" id="PS01268">
    <property type="entry name" value="UPF0024"/>
    <property type="match status" value="1"/>
</dbReference>
<organism evidence="6 7">
    <name type="scientific">Catenovulum maritimum</name>
    <dbReference type="NCBI Taxonomy" id="1513271"/>
    <lineage>
        <taxon>Bacteria</taxon>
        <taxon>Pseudomonadati</taxon>
        <taxon>Pseudomonadota</taxon>
        <taxon>Gammaproteobacteria</taxon>
        <taxon>Alteromonadales</taxon>
        <taxon>Alteromonadaceae</taxon>
        <taxon>Catenovulum</taxon>
    </lineage>
</organism>
<dbReference type="Gene3D" id="3.30.2340.10">
    <property type="entry name" value="TruD, insertion domain"/>
    <property type="match status" value="1"/>
</dbReference>
<evidence type="ECO:0000256" key="4">
    <source>
        <dbReference type="HAMAP-Rule" id="MF_01082"/>
    </source>
</evidence>
<comment type="catalytic activity">
    <reaction evidence="4">
        <text>uridine(13) in tRNA = pseudouridine(13) in tRNA</text>
        <dbReference type="Rhea" id="RHEA:42540"/>
        <dbReference type="Rhea" id="RHEA-COMP:10105"/>
        <dbReference type="Rhea" id="RHEA-COMP:10106"/>
        <dbReference type="ChEBI" id="CHEBI:65314"/>
        <dbReference type="ChEBI" id="CHEBI:65315"/>
        <dbReference type="EC" id="5.4.99.27"/>
    </reaction>
</comment>
<evidence type="ECO:0000313" key="7">
    <source>
        <dbReference type="Proteomes" id="UP000037600"/>
    </source>
</evidence>
<dbReference type="InterPro" id="IPR043165">
    <property type="entry name" value="TruD_insert_sf"/>
</dbReference>
<gene>
    <name evidence="4" type="primary">truD</name>
    <name evidence="6" type="ORF">XM47_08480</name>
</gene>
<dbReference type="GO" id="GO:0005829">
    <property type="term" value="C:cytosol"/>
    <property type="evidence" value="ECO:0007669"/>
    <property type="project" value="TreeGrafter"/>
</dbReference>
<name>A0A0J8GXD0_9ALTE</name>
<dbReference type="PANTHER" id="PTHR47811">
    <property type="entry name" value="TRNA PSEUDOURIDINE SYNTHASE D"/>
    <property type="match status" value="1"/>
</dbReference>
<dbReference type="PANTHER" id="PTHR47811:SF1">
    <property type="entry name" value="TRNA PSEUDOURIDINE SYNTHASE D"/>
    <property type="match status" value="1"/>
</dbReference>
<evidence type="ECO:0000313" key="6">
    <source>
        <dbReference type="EMBL" id="KMT65393.1"/>
    </source>
</evidence>
<dbReference type="HAMAP" id="MF_01082">
    <property type="entry name" value="TruD"/>
    <property type="match status" value="1"/>
</dbReference>
<dbReference type="SUPFAM" id="SSF55120">
    <property type="entry name" value="Pseudouridine synthase"/>
    <property type="match status" value="1"/>
</dbReference>
<keyword evidence="3 4" id="KW-0413">Isomerase</keyword>
<dbReference type="EMBL" id="LAZL01000011">
    <property type="protein sequence ID" value="KMT65393.1"/>
    <property type="molecule type" value="Genomic_DNA"/>
</dbReference>
<dbReference type="PROSITE" id="PS50984">
    <property type="entry name" value="TRUD"/>
    <property type="match status" value="1"/>
</dbReference>
<reference evidence="6 7" key="1">
    <citation type="submission" date="2015-04" db="EMBL/GenBank/DDBJ databases">
        <title>Draft Genome Sequence of the Novel Agar-Digesting Marine Bacterium Q1.</title>
        <authorList>
            <person name="Li Y."/>
            <person name="Li D."/>
            <person name="Chen G."/>
            <person name="Du Z."/>
        </authorList>
    </citation>
    <scope>NUCLEOTIDE SEQUENCE [LARGE SCALE GENOMIC DNA]</scope>
    <source>
        <strain evidence="6 7">Q1</strain>
    </source>
</reference>
<dbReference type="AlphaFoldDB" id="A0A0J8GXD0"/>
<dbReference type="Pfam" id="PF01142">
    <property type="entry name" value="TruD"/>
    <property type="match status" value="2"/>
</dbReference>
<evidence type="ECO:0000256" key="1">
    <source>
        <dbReference type="ARBA" id="ARBA00007953"/>
    </source>
</evidence>
<dbReference type="Proteomes" id="UP000037600">
    <property type="component" value="Unassembled WGS sequence"/>
</dbReference>
<dbReference type="GO" id="GO:0003723">
    <property type="term" value="F:RNA binding"/>
    <property type="evidence" value="ECO:0007669"/>
    <property type="project" value="InterPro"/>
</dbReference>
<comment type="similarity">
    <text evidence="1 4">Belongs to the pseudouridine synthase TruD family.</text>
</comment>
<dbReference type="InterPro" id="IPR001656">
    <property type="entry name" value="PsdUridine_synth_TruD"/>
</dbReference>
<dbReference type="Gene3D" id="3.30.2350.20">
    <property type="entry name" value="TruD, catalytic domain"/>
    <property type="match status" value="1"/>
</dbReference>
<dbReference type="InterPro" id="IPR020119">
    <property type="entry name" value="PsdUridine_synth_TruD_CS"/>
</dbReference>
<dbReference type="GO" id="GO:0031119">
    <property type="term" value="P:tRNA pseudouridine synthesis"/>
    <property type="evidence" value="ECO:0007669"/>
    <property type="project" value="UniProtKB-UniRule"/>
</dbReference>
<dbReference type="STRING" id="1513271.XM47_08480"/>
<evidence type="ECO:0000256" key="2">
    <source>
        <dbReference type="ARBA" id="ARBA00022694"/>
    </source>
</evidence>
<dbReference type="InterPro" id="IPR020103">
    <property type="entry name" value="PsdUridine_synth_cat_dom_sf"/>
</dbReference>
<dbReference type="GO" id="GO:0160150">
    <property type="term" value="F:tRNA pseudouridine(13) synthase activity"/>
    <property type="evidence" value="ECO:0007669"/>
    <property type="project" value="UniProtKB-EC"/>
</dbReference>
<evidence type="ECO:0000256" key="3">
    <source>
        <dbReference type="ARBA" id="ARBA00023235"/>
    </source>
</evidence>
<dbReference type="PATRIC" id="fig|1513271.3.peg.1728"/>
<sequence length="344" mass="38783">MDLAYIHGKPELQGSIRNANQDFQVEEVLGFELDGQGEHIWYWIEKEGQTTNAVIKEFARKTGVQAKKIGYSGMKDKYAITRQWICLPWPIKKADPILSLETCKILRCGRHSKKLKIGTHKKNKFKIKIQLNSGDLNSVESRLTSIANLGVANYFGEQRFGRDGDNVDSAIKMFTGEKKVFDRKLRGMFLSAARSEIFNQVLNKRIERNLFQPTLGDAFMLSGSNSFFVAEEIDDAIIQRFNSGDILLSGLMFGEGESITQGQILQLEQEVIEVNKVIADGLVEAGLKQDRRSLQLPVEDLSWELIDKQDNQALVLSFVLSAGSFATSVLREVVQYQDVTRKPS</sequence>
<dbReference type="RefSeq" id="WP_048691619.1">
    <property type="nucleotide sequence ID" value="NZ_KQ130488.1"/>
</dbReference>